<feature type="modified residue" description="4-aspartylphosphate" evidence="1">
    <location>
        <position position="52"/>
    </location>
</feature>
<evidence type="ECO:0000256" key="1">
    <source>
        <dbReference type="PROSITE-ProRule" id="PRU00169"/>
    </source>
</evidence>
<sequence>MKLCLVVDDSKVIRKVARRILEELNFDIEEAVDGQDALDACDRNMPDVVLLDWNMPVMDGLEFLKAIRSREGVEQPIVVFCTTENDMAHIRTAIEAGANEYIMKPFDREIIEAKFTQVGLM</sequence>
<keyword evidence="1" id="KW-0597">Phosphoprotein</keyword>
<evidence type="ECO:0000259" key="2">
    <source>
        <dbReference type="PROSITE" id="PS50110"/>
    </source>
</evidence>
<dbReference type="Proteomes" id="UP000183685">
    <property type="component" value="Unassembled WGS sequence"/>
</dbReference>
<feature type="domain" description="Response regulatory" evidence="2">
    <location>
        <begin position="3"/>
        <end position="119"/>
    </location>
</feature>
<dbReference type="OrthoDB" id="9800897at2"/>
<dbReference type="STRING" id="637679.GCA_001550055_01427"/>
<dbReference type="SMART" id="SM00448">
    <property type="entry name" value="REC"/>
    <property type="match status" value="1"/>
</dbReference>
<dbReference type="AlphaFoldDB" id="A0A1G6YW89"/>
<dbReference type="GO" id="GO:0000160">
    <property type="term" value="P:phosphorelay signal transduction system"/>
    <property type="evidence" value="ECO:0007669"/>
    <property type="project" value="InterPro"/>
</dbReference>
<dbReference type="PROSITE" id="PS50110">
    <property type="entry name" value="RESPONSE_REGULATORY"/>
    <property type="match status" value="1"/>
</dbReference>
<evidence type="ECO:0000313" key="3">
    <source>
        <dbReference type="EMBL" id="SDD93915.1"/>
    </source>
</evidence>
<dbReference type="PANTHER" id="PTHR43228">
    <property type="entry name" value="TWO-COMPONENT RESPONSE REGULATOR"/>
    <property type="match status" value="1"/>
</dbReference>
<reference evidence="3 4" key="1">
    <citation type="submission" date="2016-10" db="EMBL/GenBank/DDBJ databases">
        <authorList>
            <person name="de Groot N.N."/>
        </authorList>
    </citation>
    <scope>NUCLEOTIDE SEQUENCE [LARGE SCALE GENOMIC DNA]</scope>
    <source>
        <strain evidence="3 4">CGMCC 1.9109</strain>
    </source>
</reference>
<dbReference type="EMBL" id="FNAK01000003">
    <property type="protein sequence ID" value="SDD93915.1"/>
    <property type="molecule type" value="Genomic_DNA"/>
</dbReference>
<dbReference type="Gene3D" id="3.40.50.2300">
    <property type="match status" value="1"/>
</dbReference>
<keyword evidence="4" id="KW-1185">Reference proteome</keyword>
<dbReference type="InterPro" id="IPR001789">
    <property type="entry name" value="Sig_transdc_resp-reg_receiver"/>
</dbReference>
<protein>
    <submittedName>
        <fullName evidence="3">Two-component system, chemotaxis family, response regulator CheY</fullName>
    </submittedName>
</protein>
<name>A0A1G6YW89_9PROT</name>
<accession>A0A1G6YW89</accession>
<dbReference type="RefSeq" id="WP_068302995.1">
    <property type="nucleotide sequence ID" value="NZ_DAIOMO010000005.1"/>
</dbReference>
<evidence type="ECO:0000313" key="4">
    <source>
        <dbReference type="Proteomes" id="UP000183685"/>
    </source>
</evidence>
<dbReference type="InterPro" id="IPR052048">
    <property type="entry name" value="ST_Response_Regulator"/>
</dbReference>
<dbReference type="SUPFAM" id="SSF52172">
    <property type="entry name" value="CheY-like"/>
    <property type="match status" value="1"/>
</dbReference>
<gene>
    <name evidence="3" type="ORF">SAMN04488071_1746</name>
</gene>
<organism evidence="3 4">
    <name type="scientific">Kordiimonas lacus</name>
    <dbReference type="NCBI Taxonomy" id="637679"/>
    <lineage>
        <taxon>Bacteria</taxon>
        <taxon>Pseudomonadati</taxon>
        <taxon>Pseudomonadota</taxon>
        <taxon>Alphaproteobacteria</taxon>
        <taxon>Kordiimonadales</taxon>
        <taxon>Kordiimonadaceae</taxon>
        <taxon>Kordiimonas</taxon>
    </lineage>
</organism>
<dbReference type="PANTHER" id="PTHR43228:SF1">
    <property type="entry name" value="TWO-COMPONENT RESPONSE REGULATOR ARR22"/>
    <property type="match status" value="1"/>
</dbReference>
<proteinExistence type="predicted"/>
<dbReference type="InterPro" id="IPR011006">
    <property type="entry name" value="CheY-like_superfamily"/>
</dbReference>
<dbReference type="Pfam" id="PF00072">
    <property type="entry name" value="Response_reg"/>
    <property type="match status" value="1"/>
</dbReference>